<evidence type="ECO:0000313" key="7">
    <source>
        <dbReference type="EMBL" id="SCB98590.1"/>
    </source>
</evidence>
<dbReference type="GO" id="GO:0000224">
    <property type="term" value="F:peptide-N4-(N-acetyl-beta-glucosaminyl)asparagine amidase activity"/>
    <property type="evidence" value="ECO:0007669"/>
    <property type="project" value="TreeGrafter"/>
</dbReference>
<dbReference type="PANTHER" id="PTHR12143:SF43">
    <property type="entry name" value="PUTATIVE-RELATED"/>
    <property type="match status" value="1"/>
</dbReference>
<dbReference type="AlphaFoldDB" id="A0A1C4AVE4"/>
<dbReference type="RefSeq" id="WP_165798405.1">
    <property type="nucleotide sequence ID" value="NZ_FMAR01000002.1"/>
</dbReference>
<name>A0A1C4AVE4_9BACT</name>
<comment type="subunit">
    <text evidence="2">Monomer.</text>
</comment>
<feature type="signal peptide" evidence="5">
    <location>
        <begin position="1"/>
        <end position="21"/>
    </location>
</feature>
<dbReference type="Proteomes" id="UP000242818">
    <property type="component" value="Unassembled WGS sequence"/>
</dbReference>
<dbReference type="InterPro" id="IPR014718">
    <property type="entry name" value="GH-type_carb-bd"/>
</dbReference>
<evidence type="ECO:0000256" key="5">
    <source>
        <dbReference type="SAM" id="SignalP"/>
    </source>
</evidence>
<dbReference type="Gene3D" id="2.70.98.10">
    <property type="match status" value="1"/>
</dbReference>
<dbReference type="GO" id="GO:0006516">
    <property type="term" value="P:glycoprotein catabolic process"/>
    <property type="evidence" value="ECO:0007669"/>
    <property type="project" value="TreeGrafter"/>
</dbReference>
<evidence type="ECO:0000256" key="4">
    <source>
        <dbReference type="SAM" id="MobiDB-lite"/>
    </source>
</evidence>
<keyword evidence="3" id="KW-0106">Calcium</keyword>
<dbReference type="GO" id="GO:0005829">
    <property type="term" value="C:cytosol"/>
    <property type="evidence" value="ECO:0007669"/>
    <property type="project" value="TreeGrafter"/>
</dbReference>
<accession>A0A1C4AVE4</accession>
<organism evidence="7 8">
    <name type="scientific">Chitinophaga costaii</name>
    <dbReference type="NCBI Taxonomy" id="1335309"/>
    <lineage>
        <taxon>Bacteria</taxon>
        <taxon>Pseudomonadati</taxon>
        <taxon>Bacteroidota</taxon>
        <taxon>Chitinophagia</taxon>
        <taxon>Chitinophagales</taxon>
        <taxon>Chitinophagaceae</taxon>
        <taxon>Chitinophaga</taxon>
    </lineage>
</organism>
<evidence type="ECO:0000256" key="2">
    <source>
        <dbReference type="ARBA" id="ARBA00011245"/>
    </source>
</evidence>
<dbReference type="STRING" id="1335309.GA0116948_102303"/>
<evidence type="ECO:0000259" key="6">
    <source>
        <dbReference type="Pfam" id="PF17678"/>
    </source>
</evidence>
<evidence type="ECO:0000313" key="8">
    <source>
        <dbReference type="Proteomes" id="UP000242818"/>
    </source>
</evidence>
<feature type="region of interest" description="Disordered" evidence="4">
    <location>
        <begin position="145"/>
        <end position="172"/>
    </location>
</feature>
<dbReference type="InterPro" id="IPR050883">
    <property type="entry name" value="PNGase"/>
</dbReference>
<gene>
    <name evidence="7" type="ORF">GA0116948_102303</name>
</gene>
<dbReference type="PANTHER" id="PTHR12143">
    <property type="entry name" value="PEPTIDE N-GLYCANASE PNGASE -RELATED"/>
    <property type="match status" value="1"/>
</dbReference>
<dbReference type="EMBL" id="FMAR01000002">
    <property type="protein sequence ID" value="SCB98590.1"/>
    <property type="molecule type" value="Genomic_DNA"/>
</dbReference>
<dbReference type="Pfam" id="PF17678">
    <property type="entry name" value="Glyco_hydro_92N"/>
    <property type="match status" value="1"/>
</dbReference>
<feature type="domain" description="Glycosyl hydrolase family 92 N-terminal" evidence="6">
    <location>
        <begin position="29"/>
        <end position="151"/>
    </location>
</feature>
<keyword evidence="5" id="KW-0732">Signal</keyword>
<sequence>MNKIRKLFVLPFFVGMLSAHAQQKDLVAYANTLQGTHSGFSLSRGITYITSLPFGMQAWTAQTGKNGGGWKYQFQASTIRGFEQTHQCSPWVGDYGVFSLMPVSGELKVQEDAPAQPFRHEDEMAHPDYYKVTFANKVTTEITPTERGAHMGSSPATQRGIADEDKPFSLSR</sequence>
<evidence type="ECO:0000256" key="3">
    <source>
        <dbReference type="ARBA" id="ARBA00022837"/>
    </source>
</evidence>
<keyword evidence="8" id="KW-1185">Reference proteome</keyword>
<dbReference type="InterPro" id="IPR041371">
    <property type="entry name" value="GH92_N"/>
</dbReference>
<evidence type="ECO:0000256" key="1">
    <source>
        <dbReference type="ARBA" id="ARBA00001913"/>
    </source>
</evidence>
<reference evidence="7 8" key="1">
    <citation type="submission" date="2016-08" db="EMBL/GenBank/DDBJ databases">
        <authorList>
            <person name="Seilhamer J.J."/>
        </authorList>
    </citation>
    <scope>NUCLEOTIDE SEQUENCE [LARGE SCALE GENOMIC DNA]</scope>
    <source>
        <strain evidence="7 8">A37T2</strain>
    </source>
</reference>
<feature type="compositionally biased region" description="Basic and acidic residues" evidence="4">
    <location>
        <begin position="161"/>
        <end position="172"/>
    </location>
</feature>
<comment type="cofactor">
    <cofactor evidence="1">
        <name>Ca(2+)</name>
        <dbReference type="ChEBI" id="CHEBI:29108"/>
    </cofactor>
</comment>
<feature type="chain" id="PRO_5008688975" description="Glycosyl hydrolase family 92 N-terminal domain-containing protein" evidence="5">
    <location>
        <begin position="22"/>
        <end position="172"/>
    </location>
</feature>
<protein>
    <recommendedName>
        <fullName evidence="6">Glycosyl hydrolase family 92 N-terminal domain-containing protein</fullName>
    </recommendedName>
</protein>
<proteinExistence type="predicted"/>
<dbReference type="GO" id="GO:0030246">
    <property type="term" value="F:carbohydrate binding"/>
    <property type="evidence" value="ECO:0007669"/>
    <property type="project" value="InterPro"/>
</dbReference>